<dbReference type="InterPro" id="IPR036388">
    <property type="entry name" value="WH-like_DNA-bd_sf"/>
</dbReference>
<feature type="domain" description="Methyltransferase" evidence="2">
    <location>
        <begin position="204"/>
        <end position="297"/>
    </location>
</feature>
<dbReference type="InterPro" id="IPR041698">
    <property type="entry name" value="Methyltransf_25"/>
</dbReference>
<name>A0A2L1GLW2_9BACT</name>
<evidence type="ECO:0000259" key="2">
    <source>
        <dbReference type="Pfam" id="PF13649"/>
    </source>
</evidence>
<dbReference type="Gene3D" id="1.10.10.10">
    <property type="entry name" value="Winged helix-like DNA-binding domain superfamily/Winged helix DNA-binding domain"/>
    <property type="match status" value="1"/>
</dbReference>
<dbReference type="OrthoDB" id="9767938at2"/>
<evidence type="ECO:0000259" key="1">
    <source>
        <dbReference type="Pfam" id="PF08100"/>
    </source>
</evidence>
<gene>
    <name evidence="3" type="ORF">CAY53_03345</name>
</gene>
<dbReference type="InterPro" id="IPR029063">
    <property type="entry name" value="SAM-dependent_MTases_sf"/>
</dbReference>
<dbReference type="GO" id="GO:0046983">
    <property type="term" value="F:protein dimerization activity"/>
    <property type="evidence" value="ECO:0007669"/>
    <property type="project" value="InterPro"/>
</dbReference>
<dbReference type="SUPFAM" id="SSF53335">
    <property type="entry name" value="S-adenosyl-L-methionine-dependent methyltransferases"/>
    <property type="match status" value="1"/>
</dbReference>
<evidence type="ECO:0000313" key="4">
    <source>
        <dbReference type="Proteomes" id="UP000239867"/>
    </source>
</evidence>
<evidence type="ECO:0008006" key="5">
    <source>
        <dbReference type="Google" id="ProtNLM"/>
    </source>
</evidence>
<dbReference type="CDD" id="cd02440">
    <property type="entry name" value="AdoMet_MTases"/>
    <property type="match status" value="1"/>
</dbReference>
<keyword evidence="4" id="KW-1185">Reference proteome</keyword>
<evidence type="ECO:0000313" key="3">
    <source>
        <dbReference type="EMBL" id="AVD70638.1"/>
    </source>
</evidence>
<dbReference type="AlphaFoldDB" id="A0A2L1GLW2"/>
<dbReference type="KEGG" id="deo:CAY53_03345"/>
<dbReference type="Pfam" id="PF13649">
    <property type="entry name" value="Methyltransf_25"/>
    <property type="match status" value="1"/>
</dbReference>
<proteinExistence type="predicted"/>
<organism evidence="3 4">
    <name type="scientific">Desulfobulbus oralis</name>
    <dbReference type="NCBI Taxonomy" id="1986146"/>
    <lineage>
        <taxon>Bacteria</taxon>
        <taxon>Pseudomonadati</taxon>
        <taxon>Thermodesulfobacteriota</taxon>
        <taxon>Desulfobulbia</taxon>
        <taxon>Desulfobulbales</taxon>
        <taxon>Desulfobulbaceae</taxon>
        <taxon>Desulfobulbus</taxon>
    </lineage>
</organism>
<sequence>MVTKLRRTAIPSVSVQLFHGVFRMHDEKKIASEHSTSPDVSILTEWMLGSVRTALLDLAIELELPDILHKTGTLEGIAAHLGNPHAENLAHVLDAMAALGLASKKNGIYANSALAEMYLRKETNTYLGHLMRRLQAMQHRNLRNMKELLYFGPQPVKEDDRIDGKNLWKKSSRDMIAYQQGEVSRRLADMAVSLPEFWHFRHMLDLGCGPGIIGLSIMGRNTALRGAFCDLPPVLELARKEVEAAGMKERAEFYPGDYNQIDFGCGYDCIWAGQSLYFVKDLPAFMKKLLDALNPGGVFVSLHEGLNRERTAPEKVVISRLSLALEGQDVSFEEGRIAGLALEAGFASLERRTINMLFGENEVAILRKSGTLTEGAA</sequence>
<reference evidence="3 4" key="1">
    <citation type="journal article" date="2018" name="MBio">
        <title>Insights into the evolution of host association through the isolation and characterization of a novel human periodontal pathobiont, Desulfobulbus oralis.</title>
        <authorList>
            <person name="Cross K.L."/>
            <person name="Chirania P."/>
            <person name="Xiong W."/>
            <person name="Beall C.J."/>
            <person name="Elkins J.G."/>
            <person name="Giannone R.J."/>
            <person name="Griffen A.L."/>
            <person name="Guss A.M."/>
            <person name="Hettich R.L."/>
            <person name="Joshi S.S."/>
            <person name="Mokrzan E.M."/>
            <person name="Martin R.K."/>
            <person name="Zhulin I.B."/>
            <person name="Leys E.J."/>
            <person name="Podar M."/>
        </authorList>
    </citation>
    <scope>NUCLEOTIDE SEQUENCE [LARGE SCALE GENOMIC DNA]</scope>
    <source>
        <strain evidence="3 4">ORNL</strain>
    </source>
</reference>
<accession>A0A2L1GLW2</accession>
<dbReference type="Pfam" id="PF08100">
    <property type="entry name" value="Dimerisation"/>
    <property type="match status" value="1"/>
</dbReference>
<feature type="domain" description="O-methyltransferase dimerisation" evidence="1">
    <location>
        <begin position="46"/>
        <end position="120"/>
    </location>
</feature>
<dbReference type="Gene3D" id="3.40.50.150">
    <property type="entry name" value="Vaccinia Virus protein VP39"/>
    <property type="match status" value="1"/>
</dbReference>
<dbReference type="EMBL" id="CP021255">
    <property type="protein sequence ID" value="AVD70638.1"/>
    <property type="molecule type" value="Genomic_DNA"/>
</dbReference>
<protein>
    <recommendedName>
        <fullName evidence="5">Methyltransferase</fullName>
    </recommendedName>
</protein>
<dbReference type="InterPro" id="IPR012967">
    <property type="entry name" value="COMT_dimerisation"/>
</dbReference>
<dbReference type="Proteomes" id="UP000239867">
    <property type="component" value="Chromosome"/>
</dbReference>